<keyword evidence="5" id="KW-1185">Reference proteome</keyword>
<feature type="domain" description="ZP" evidence="4">
    <location>
        <begin position="170"/>
        <end position="433"/>
    </location>
</feature>
<feature type="region of interest" description="Disordered" evidence="2">
    <location>
        <begin position="430"/>
        <end position="529"/>
    </location>
</feature>
<dbReference type="Pfam" id="PF00100">
    <property type="entry name" value="Zona_pellucida"/>
    <property type="match status" value="1"/>
</dbReference>
<dbReference type="GeneID" id="113202707"/>
<organism evidence="5 6">
    <name type="scientific">Frankliniella occidentalis</name>
    <name type="common">Western flower thrips</name>
    <name type="synonym">Euthrips occidentalis</name>
    <dbReference type="NCBI Taxonomy" id="133901"/>
    <lineage>
        <taxon>Eukaryota</taxon>
        <taxon>Metazoa</taxon>
        <taxon>Ecdysozoa</taxon>
        <taxon>Arthropoda</taxon>
        <taxon>Hexapoda</taxon>
        <taxon>Insecta</taxon>
        <taxon>Pterygota</taxon>
        <taxon>Neoptera</taxon>
        <taxon>Paraneoptera</taxon>
        <taxon>Thysanoptera</taxon>
        <taxon>Terebrantia</taxon>
        <taxon>Thripoidea</taxon>
        <taxon>Thripidae</taxon>
        <taxon>Frankliniella</taxon>
    </lineage>
</organism>
<dbReference type="InterPro" id="IPR056953">
    <property type="entry name" value="CUT_N"/>
</dbReference>
<proteinExistence type="predicted"/>
<dbReference type="InterPro" id="IPR001507">
    <property type="entry name" value="ZP_dom"/>
</dbReference>
<name>A0A9C6XW81_FRAOC</name>
<dbReference type="Gene3D" id="2.60.40.4100">
    <property type="entry name" value="Zona pellucida, ZP-C domain"/>
    <property type="match status" value="1"/>
</dbReference>
<dbReference type="Proteomes" id="UP000504606">
    <property type="component" value="Unplaced"/>
</dbReference>
<keyword evidence="3" id="KW-0732">Signal</keyword>
<dbReference type="PANTHER" id="PTHR46560:SF6">
    <property type="entry name" value="ZYE"/>
    <property type="match status" value="1"/>
</dbReference>
<protein>
    <submittedName>
        <fullName evidence="6">Cuticlin-1</fullName>
    </submittedName>
</protein>
<feature type="compositionally biased region" description="Basic and acidic residues" evidence="2">
    <location>
        <begin position="51"/>
        <end position="66"/>
    </location>
</feature>
<feature type="compositionally biased region" description="Low complexity" evidence="2">
    <location>
        <begin position="76"/>
        <end position="104"/>
    </location>
</feature>
<evidence type="ECO:0000256" key="3">
    <source>
        <dbReference type="SAM" id="SignalP"/>
    </source>
</evidence>
<dbReference type="InterPro" id="IPR042235">
    <property type="entry name" value="ZP-C_dom"/>
</dbReference>
<evidence type="ECO:0000313" key="6">
    <source>
        <dbReference type="RefSeq" id="XP_052133230.1"/>
    </source>
</evidence>
<feature type="signal peptide" evidence="3">
    <location>
        <begin position="1"/>
        <end position="22"/>
    </location>
</feature>
<feature type="chain" id="PRO_5039131946" evidence="3">
    <location>
        <begin position="23"/>
        <end position="529"/>
    </location>
</feature>
<feature type="region of interest" description="Disordered" evidence="2">
    <location>
        <begin position="51"/>
        <end position="120"/>
    </location>
</feature>
<dbReference type="AlphaFoldDB" id="A0A9C6XW81"/>
<feature type="compositionally biased region" description="Pro residues" evidence="2">
    <location>
        <begin position="463"/>
        <end position="492"/>
    </location>
</feature>
<gene>
    <name evidence="6" type="primary">LOC113202707</name>
</gene>
<reference evidence="6" key="1">
    <citation type="submission" date="2025-08" db="UniProtKB">
        <authorList>
            <consortium name="RefSeq"/>
        </authorList>
    </citation>
    <scope>IDENTIFICATION</scope>
    <source>
        <tissue evidence="6">Whole organism</tissue>
    </source>
</reference>
<dbReference type="PANTHER" id="PTHR46560">
    <property type="entry name" value="CYPHER, ISOFORM B"/>
    <property type="match status" value="1"/>
</dbReference>
<evidence type="ECO:0000256" key="1">
    <source>
        <dbReference type="ARBA" id="ARBA00023157"/>
    </source>
</evidence>
<accession>A0A9C6XW81</accession>
<keyword evidence="1" id="KW-1015">Disulfide bond</keyword>
<dbReference type="SMART" id="SM00241">
    <property type="entry name" value="ZP"/>
    <property type="match status" value="1"/>
</dbReference>
<dbReference type="KEGG" id="foc:113202707"/>
<dbReference type="RefSeq" id="XP_052133230.1">
    <property type="nucleotide sequence ID" value="XM_052277270.1"/>
</dbReference>
<sequence>MRPLLWAVAQVLLATVVVLAAAQDGGLPDSDNDVLEAALAGDADAAEAAHFGDRTAPRARRLRLDTGPDPGDPADPEAGPSTSPTTTTTTTLSPRTFIRVQAGPRGRGPGGRGAVRSRGVVKKVDDDEALQTLSSGDVRSLRLRQAEQQDVGLQDIQDPGHTHITRLDVDCSSDGIGVTLEFQQDFDGLVYSKGYYDDPSCRFVAAGSNRRSFQFTVPLRGCGSRPSTAGCTKPGAGCGGRIENVLVIQTDDTVQEIWDVARKVSCAAPDANEKTIAFKPFVVDMLEVVSVPVSSGSVDCWMDIRRGTFPNTQPLENVIKIGEPLTILVYLRAPSPQFDVRVRDCWAYDQEDLDAKDTHKLQLTDSEGCPRKRKLIDDWQKTTQTGDSDANLLAYNTLKAFKFPDKVQVFLTCNIEVCNGPCAGRCGGASTGPPPLPGPRGPDASTRRPPAPTPEPLNCYPGSPDPRCPQPIPTTRRPPPPTPEPEQRPPVPEATDHRLPAIHLPATSATYNPGPNLTTSKVLPWQSGP</sequence>
<evidence type="ECO:0000259" key="4">
    <source>
        <dbReference type="PROSITE" id="PS51034"/>
    </source>
</evidence>
<dbReference type="OrthoDB" id="6432511at2759"/>
<dbReference type="Pfam" id="PF25057">
    <property type="entry name" value="CUT_N"/>
    <property type="match status" value="1"/>
</dbReference>
<feature type="compositionally biased region" description="Polar residues" evidence="2">
    <location>
        <begin position="507"/>
        <end position="521"/>
    </location>
</feature>
<evidence type="ECO:0000313" key="5">
    <source>
        <dbReference type="Proteomes" id="UP000504606"/>
    </source>
</evidence>
<evidence type="ECO:0000256" key="2">
    <source>
        <dbReference type="SAM" id="MobiDB-lite"/>
    </source>
</evidence>
<dbReference type="InterPro" id="IPR055355">
    <property type="entry name" value="ZP-C"/>
</dbReference>
<dbReference type="PROSITE" id="PS51034">
    <property type="entry name" value="ZP_2"/>
    <property type="match status" value="1"/>
</dbReference>